<protein>
    <submittedName>
        <fullName evidence="3">Lytic transglycosylase LysM domain-containing protein</fullName>
    </submittedName>
</protein>
<dbReference type="InterPro" id="IPR036779">
    <property type="entry name" value="LysM_dom_sf"/>
</dbReference>
<dbReference type="AlphaFoldDB" id="A0A975B675"/>
<dbReference type="Pfam" id="PF01476">
    <property type="entry name" value="LysM"/>
    <property type="match status" value="1"/>
</dbReference>
<gene>
    <name evidence="3" type="ORF">dnl_18220</name>
</gene>
<dbReference type="KEGG" id="dli:dnl_18220"/>
<dbReference type="Gene3D" id="3.10.350.10">
    <property type="entry name" value="LysM domain"/>
    <property type="match status" value="1"/>
</dbReference>
<dbReference type="InterPro" id="IPR018392">
    <property type="entry name" value="LysM"/>
</dbReference>
<dbReference type="SUPFAM" id="SSF54106">
    <property type="entry name" value="LysM domain"/>
    <property type="match status" value="1"/>
</dbReference>
<proteinExistence type="predicted"/>
<feature type="domain" description="LysM" evidence="2">
    <location>
        <begin position="154"/>
        <end position="198"/>
    </location>
</feature>
<dbReference type="Proteomes" id="UP000663720">
    <property type="component" value="Chromosome"/>
</dbReference>
<keyword evidence="1" id="KW-1133">Transmembrane helix</keyword>
<dbReference type="PROSITE" id="PS51782">
    <property type="entry name" value="LYSM"/>
    <property type="match status" value="1"/>
</dbReference>
<keyword evidence="1" id="KW-0812">Transmembrane</keyword>
<name>A0A975B675_9BACT</name>
<keyword evidence="1" id="KW-0472">Membrane</keyword>
<reference evidence="3" key="1">
    <citation type="journal article" date="2021" name="Microb. Physiol.">
        <title>Proteogenomic Insights into the Physiology of Marine, Sulfate-Reducing, Filamentous Desulfonema limicola and Desulfonema magnum.</title>
        <authorList>
            <person name="Schnaars V."/>
            <person name="Wohlbrand L."/>
            <person name="Scheve S."/>
            <person name="Hinrichs C."/>
            <person name="Reinhardt R."/>
            <person name="Rabus R."/>
        </authorList>
    </citation>
    <scope>NUCLEOTIDE SEQUENCE</scope>
    <source>
        <strain evidence="3">5ac10</strain>
    </source>
</reference>
<evidence type="ECO:0000256" key="1">
    <source>
        <dbReference type="SAM" id="Phobius"/>
    </source>
</evidence>
<feature type="transmembrane region" description="Helical" evidence="1">
    <location>
        <begin position="14"/>
        <end position="35"/>
    </location>
</feature>
<evidence type="ECO:0000313" key="4">
    <source>
        <dbReference type="Proteomes" id="UP000663720"/>
    </source>
</evidence>
<dbReference type="EMBL" id="CP061799">
    <property type="protein sequence ID" value="QTA79549.1"/>
    <property type="molecule type" value="Genomic_DNA"/>
</dbReference>
<dbReference type="SMART" id="SM00257">
    <property type="entry name" value="LysM"/>
    <property type="match status" value="1"/>
</dbReference>
<evidence type="ECO:0000259" key="2">
    <source>
        <dbReference type="PROSITE" id="PS51782"/>
    </source>
</evidence>
<organism evidence="3 4">
    <name type="scientific">Desulfonema limicola</name>
    <dbReference type="NCBI Taxonomy" id="45656"/>
    <lineage>
        <taxon>Bacteria</taxon>
        <taxon>Pseudomonadati</taxon>
        <taxon>Thermodesulfobacteriota</taxon>
        <taxon>Desulfobacteria</taxon>
        <taxon>Desulfobacterales</taxon>
        <taxon>Desulfococcaceae</taxon>
        <taxon>Desulfonema</taxon>
    </lineage>
</organism>
<dbReference type="RefSeq" id="WP_207691288.1">
    <property type="nucleotide sequence ID" value="NZ_CP061799.1"/>
</dbReference>
<dbReference type="Gene3D" id="1.20.5.1070">
    <property type="entry name" value="Head and neck region of the ectodomain of NDV fusion glycoprotein"/>
    <property type="match status" value="1"/>
</dbReference>
<sequence>MKKFTSNILDKKNMLPIIMACAGIVIIIFCFFIFLPGDKTSEDKFGLKVQELKDQISILEKRISVLEEQDNSRMTQISALSEMARGFNESSQRLQAVPGEMENIQKKIEHIDQRQGNLEKRIAEFKTSRTTRVTKQAVAKSQTRQAVSAKKTNKYHKIVEGDTLYSIANKYGLTVDKLRQLNKLSPEAYIQPGQNLIIDN</sequence>
<evidence type="ECO:0000313" key="3">
    <source>
        <dbReference type="EMBL" id="QTA79549.1"/>
    </source>
</evidence>
<keyword evidence="4" id="KW-1185">Reference proteome</keyword>
<accession>A0A975B675</accession>
<dbReference type="CDD" id="cd00118">
    <property type="entry name" value="LysM"/>
    <property type="match status" value="1"/>
</dbReference>